<evidence type="ECO:0000313" key="2">
    <source>
        <dbReference type="Proteomes" id="UP000789342"/>
    </source>
</evidence>
<organism evidence="1 2">
    <name type="scientific">Acaulospora morrowiae</name>
    <dbReference type="NCBI Taxonomy" id="94023"/>
    <lineage>
        <taxon>Eukaryota</taxon>
        <taxon>Fungi</taxon>
        <taxon>Fungi incertae sedis</taxon>
        <taxon>Mucoromycota</taxon>
        <taxon>Glomeromycotina</taxon>
        <taxon>Glomeromycetes</taxon>
        <taxon>Diversisporales</taxon>
        <taxon>Acaulosporaceae</taxon>
        <taxon>Acaulospora</taxon>
    </lineage>
</organism>
<comment type="caution">
    <text evidence="1">The sequence shown here is derived from an EMBL/GenBank/DDBJ whole genome shotgun (WGS) entry which is preliminary data.</text>
</comment>
<sequence length="74" mass="8623">MEQSSEHIQVTIQMPSLWTETLILASTILEGNSFVIHLQKSEDKFKMEICEKLRMIKTTRFVSPLLRKNFNGLL</sequence>
<dbReference type="AlphaFoldDB" id="A0A9N9FK23"/>
<gene>
    <name evidence="1" type="ORF">AMORRO_LOCUS5031</name>
</gene>
<accession>A0A9N9FK23</accession>
<dbReference type="Proteomes" id="UP000789342">
    <property type="component" value="Unassembled WGS sequence"/>
</dbReference>
<evidence type="ECO:0000313" key="1">
    <source>
        <dbReference type="EMBL" id="CAG8538889.1"/>
    </source>
</evidence>
<name>A0A9N9FK23_9GLOM</name>
<protein>
    <submittedName>
        <fullName evidence="1">3659_t:CDS:1</fullName>
    </submittedName>
</protein>
<reference evidence="1" key="1">
    <citation type="submission" date="2021-06" db="EMBL/GenBank/DDBJ databases">
        <authorList>
            <person name="Kallberg Y."/>
            <person name="Tangrot J."/>
            <person name="Rosling A."/>
        </authorList>
    </citation>
    <scope>NUCLEOTIDE SEQUENCE</scope>
    <source>
        <strain evidence="1">CL551</strain>
    </source>
</reference>
<proteinExistence type="predicted"/>
<dbReference type="EMBL" id="CAJVPV010002910">
    <property type="protein sequence ID" value="CAG8538889.1"/>
    <property type="molecule type" value="Genomic_DNA"/>
</dbReference>
<keyword evidence="2" id="KW-1185">Reference proteome</keyword>